<feature type="compositionally biased region" description="Low complexity" evidence="1">
    <location>
        <begin position="575"/>
        <end position="586"/>
    </location>
</feature>
<dbReference type="Pfam" id="PF10180">
    <property type="entry name" value="WKF"/>
    <property type="match status" value="1"/>
</dbReference>
<evidence type="ECO:0000313" key="3">
    <source>
        <dbReference type="EMBL" id="KAF2794018.1"/>
    </source>
</evidence>
<accession>A0A6A6XCM4</accession>
<feature type="compositionally biased region" description="Low complexity" evidence="1">
    <location>
        <begin position="551"/>
        <end position="564"/>
    </location>
</feature>
<feature type="compositionally biased region" description="Basic and acidic residues" evidence="1">
    <location>
        <begin position="94"/>
        <end position="103"/>
    </location>
</feature>
<dbReference type="InterPro" id="IPR019327">
    <property type="entry name" value="WKF"/>
</dbReference>
<feature type="compositionally biased region" description="Basic and acidic residues" evidence="1">
    <location>
        <begin position="310"/>
        <end position="331"/>
    </location>
</feature>
<evidence type="ECO:0000256" key="1">
    <source>
        <dbReference type="SAM" id="MobiDB-lite"/>
    </source>
</evidence>
<gene>
    <name evidence="3" type="ORF">K505DRAFT_407751</name>
</gene>
<dbReference type="SUPFAM" id="SSF52047">
    <property type="entry name" value="RNI-like"/>
    <property type="match status" value="1"/>
</dbReference>
<feature type="compositionally biased region" description="Polar residues" evidence="1">
    <location>
        <begin position="232"/>
        <end position="247"/>
    </location>
</feature>
<feature type="compositionally biased region" description="Low complexity" evidence="1">
    <location>
        <begin position="159"/>
        <end position="173"/>
    </location>
</feature>
<feature type="region of interest" description="Disordered" evidence="1">
    <location>
        <begin position="510"/>
        <end position="613"/>
    </location>
</feature>
<keyword evidence="4" id="KW-1185">Reference proteome</keyword>
<feature type="compositionally biased region" description="Acidic residues" evidence="1">
    <location>
        <begin position="565"/>
        <end position="574"/>
    </location>
</feature>
<feature type="domain" description="WKF" evidence="2">
    <location>
        <begin position="368"/>
        <end position="430"/>
    </location>
</feature>
<protein>
    <recommendedName>
        <fullName evidence="2">WKF domain-containing protein</fullName>
    </recommendedName>
</protein>
<organism evidence="3 4">
    <name type="scientific">Melanomma pulvis-pyrius CBS 109.77</name>
    <dbReference type="NCBI Taxonomy" id="1314802"/>
    <lineage>
        <taxon>Eukaryota</taxon>
        <taxon>Fungi</taxon>
        <taxon>Dikarya</taxon>
        <taxon>Ascomycota</taxon>
        <taxon>Pezizomycotina</taxon>
        <taxon>Dothideomycetes</taxon>
        <taxon>Pleosporomycetidae</taxon>
        <taxon>Pleosporales</taxon>
        <taxon>Melanommataceae</taxon>
        <taxon>Melanomma</taxon>
    </lineage>
</organism>
<name>A0A6A6XCM4_9PLEO</name>
<dbReference type="AlphaFoldDB" id="A0A6A6XCM4"/>
<dbReference type="PANTHER" id="PTHR22306">
    <property type="entry name" value="CHROMOSOME 7 OPEN READING FRAME 50"/>
    <property type="match status" value="1"/>
</dbReference>
<feature type="region of interest" description="Disordered" evidence="1">
    <location>
        <begin position="266"/>
        <end position="364"/>
    </location>
</feature>
<sequence>MSPAVGFVPAWKRLGLKLAHFPDGNQSGDPVSGLDVPQSPEQRRELSGPRESNDDIRRAAATPPENVNLPSLGKRKTLDAPAEDDRHAFKKSKRGEEVSHGTAEDSLIAPSQEGTGPSDSILPTPSTSDKPKGDSNYRKKKTKGPRAPPKEKAALKHGSPNAQSAPARSPSPAEVNFADDGTTLLPSTEIDFLASDPAATTKRSKKTSRDTIKDIATSLDCTPPQTDRRKSVTFTPDTKTADGNSASNLFKKWVLDQKGADADFSAAEVAQFAPPPGVHPANGIPTSQGLTAKEEKEARKSEKKSKKKQKEISSTEPKGDEGAEKQPERTKSSAAAGKSATESNQETPNTSSKPTPKGKKKDPSVYRSYLSQYHNDRANWKFNKAKQNDVLDNALNIFRIPDEYLEALLEYTKGLKGANIVERLTKRCNTTLTELDEEEKKIMSTMDDAQVREAAKQEALDERLFKEKKRRQLDGDIESLSSHPYSEGFIRRLKRHRAEALLGALNLAAPIRPVPAPPPRRGVGQKVVFDDLGPSIAPKPVRKRKSRTDISSDSSSSDSSSSSESDSEDSDEETNSTSSSGSSSSDAESEDESGKTSEEQGSDSEDSSSNSKSGVENIANYLDLAAFRSLRLVSRPLKQQCVHHFRERFFRKRTVAWTVESFQTALDIMSHLHFGNALQDLVIDATPRHAIQLWKLRTEIPEDGEPFPGGEYQITRVQADDLARLWNETQYDRKALIRIFEKAKILHSITFLYEGMDRRYGKFCRRYCETSQNEMSRPFVSTMHAIVASGIWVQNIYTHRKKNYGAVSIGRLESLSPVLSKLDAALENLQSLSLNLRDWRHPEVGFPAQVGRVPFVVRFLSKCKSIRSLELSCYSSLEDDIFAEMAKHCKYPHLESCKLDLFRIYAMSDMFSFLAPSRQSLTSLSLNNIVLRDHTAEWPELMHRMASELDYLKSLELKSLFSRFGSRIGFLDTFVGTFTDFTRNSVIISGQSLKNELTELAGHLVIGSFGPAWHLAATAYPLIKVRS</sequence>
<dbReference type="InterPro" id="IPR032675">
    <property type="entry name" value="LRR_dom_sf"/>
</dbReference>
<dbReference type="PANTHER" id="PTHR22306:SF2">
    <property type="entry name" value="CHROMOSOME 7 OPEN READING FRAME 50"/>
    <property type="match status" value="1"/>
</dbReference>
<feature type="compositionally biased region" description="Polar residues" evidence="1">
    <location>
        <begin position="112"/>
        <end position="128"/>
    </location>
</feature>
<dbReference type="Proteomes" id="UP000799757">
    <property type="component" value="Unassembled WGS sequence"/>
</dbReference>
<feature type="compositionally biased region" description="Basic and acidic residues" evidence="1">
    <location>
        <begin position="41"/>
        <end position="58"/>
    </location>
</feature>
<evidence type="ECO:0000259" key="2">
    <source>
        <dbReference type="Pfam" id="PF10180"/>
    </source>
</evidence>
<feature type="compositionally biased region" description="Low complexity" evidence="1">
    <location>
        <begin position="332"/>
        <end position="355"/>
    </location>
</feature>
<feature type="region of interest" description="Disordered" evidence="1">
    <location>
        <begin position="20"/>
        <end position="247"/>
    </location>
</feature>
<reference evidence="3" key="1">
    <citation type="journal article" date="2020" name="Stud. Mycol.">
        <title>101 Dothideomycetes genomes: a test case for predicting lifestyles and emergence of pathogens.</title>
        <authorList>
            <person name="Haridas S."/>
            <person name="Albert R."/>
            <person name="Binder M."/>
            <person name="Bloem J."/>
            <person name="Labutti K."/>
            <person name="Salamov A."/>
            <person name="Andreopoulos B."/>
            <person name="Baker S."/>
            <person name="Barry K."/>
            <person name="Bills G."/>
            <person name="Bluhm B."/>
            <person name="Cannon C."/>
            <person name="Castanera R."/>
            <person name="Culley D."/>
            <person name="Daum C."/>
            <person name="Ezra D."/>
            <person name="Gonzalez J."/>
            <person name="Henrissat B."/>
            <person name="Kuo A."/>
            <person name="Liang C."/>
            <person name="Lipzen A."/>
            <person name="Lutzoni F."/>
            <person name="Magnuson J."/>
            <person name="Mondo S."/>
            <person name="Nolan M."/>
            <person name="Ohm R."/>
            <person name="Pangilinan J."/>
            <person name="Park H.-J."/>
            <person name="Ramirez L."/>
            <person name="Alfaro M."/>
            <person name="Sun H."/>
            <person name="Tritt A."/>
            <person name="Yoshinaga Y."/>
            <person name="Zwiers L.-H."/>
            <person name="Turgeon B."/>
            <person name="Goodwin S."/>
            <person name="Spatafora J."/>
            <person name="Crous P."/>
            <person name="Grigoriev I."/>
        </authorList>
    </citation>
    <scope>NUCLEOTIDE SEQUENCE</scope>
    <source>
        <strain evidence="3">CBS 109.77</strain>
    </source>
</reference>
<dbReference type="Gene3D" id="3.80.10.10">
    <property type="entry name" value="Ribonuclease Inhibitor"/>
    <property type="match status" value="1"/>
</dbReference>
<dbReference type="EMBL" id="MU001906">
    <property type="protein sequence ID" value="KAF2794018.1"/>
    <property type="molecule type" value="Genomic_DNA"/>
</dbReference>
<dbReference type="OrthoDB" id="10261563at2759"/>
<evidence type="ECO:0000313" key="4">
    <source>
        <dbReference type="Proteomes" id="UP000799757"/>
    </source>
</evidence>
<proteinExistence type="predicted"/>